<evidence type="ECO:0000256" key="7">
    <source>
        <dbReference type="ARBA" id="ARBA00022989"/>
    </source>
</evidence>
<organism evidence="12 13">
    <name type="scientific">Mycoplasma marinum</name>
    <dbReference type="NCBI Taxonomy" id="1937190"/>
    <lineage>
        <taxon>Bacteria</taxon>
        <taxon>Bacillati</taxon>
        <taxon>Mycoplasmatota</taxon>
        <taxon>Mollicutes</taxon>
        <taxon>Mycoplasmataceae</taxon>
        <taxon>Mycoplasma</taxon>
    </lineage>
</organism>
<evidence type="ECO:0000256" key="3">
    <source>
        <dbReference type="ARBA" id="ARBA00022475"/>
    </source>
</evidence>
<keyword evidence="5" id="KW-0571">Peptide transport</keyword>
<dbReference type="Pfam" id="PF12911">
    <property type="entry name" value="OppC_N"/>
    <property type="match status" value="1"/>
</dbReference>
<dbReference type="GO" id="GO:0015833">
    <property type="term" value="P:peptide transport"/>
    <property type="evidence" value="ECO:0007669"/>
    <property type="project" value="UniProtKB-KW"/>
</dbReference>
<dbReference type="InterPro" id="IPR025966">
    <property type="entry name" value="OppC_N"/>
</dbReference>
<feature type="domain" description="ABC transmembrane type-1" evidence="11">
    <location>
        <begin position="192"/>
        <end position="385"/>
    </location>
</feature>
<dbReference type="PANTHER" id="PTHR43386:SF24">
    <property type="entry name" value="OLIGOPEPTIDE TRANSPORT SYSTEM PERMEASE PROTEIN AMID"/>
    <property type="match status" value="1"/>
</dbReference>
<keyword evidence="2 10" id="KW-0813">Transport</keyword>
<dbReference type="RefSeq" id="WP_131598822.1">
    <property type="nucleotide sequence ID" value="NZ_CBDBYK010000004.1"/>
</dbReference>
<keyword evidence="7 10" id="KW-1133">Transmembrane helix</keyword>
<dbReference type="InterPro" id="IPR000515">
    <property type="entry name" value="MetI-like"/>
</dbReference>
<dbReference type="CDD" id="cd06261">
    <property type="entry name" value="TM_PBP2"/>
    <property type="match status" value="1"/>
</dbReference>
<keyword evidence="13" id="KW-1185">Reference proteome</keyword>
<name>A0A4V2NI87_9MOLU</name>
<feature type="transmembrane region" description="Helical" evidence="10">
    <location>
        <begin position="365"/>
        <end position="385"/>
    </location>
</feature>
<dbReference type="SUPFAM" id="SSF161098">
    <property type="entry name" value="MetI-like"/>
    <property type="match status" value="1"/>
</dbReference>
<evidence type="ECO:0000256" key="6">
    <source>
        <dbReference type="ARBA" id="ARBA00022927"/>
    </source>
</evidence>
<dbReference type="Proteomes" id="UP000294192">
    <property type="component" value="Unassembled WGS sequence"/>
</dbReference>
<keyword evidence="4 10" id="KW-0812">Transmembrane</keyword>
<reference evidence="12 13" key="1">
    <citation type="submission" date="2018-02" db="EMBL/GenBank/DDBJ databases">
        <title>Mycoplasma marinum and Mycoplasma todarodis sp. nov., moderately halophilic and psychrotolerant mycoplasmas isolated from cephalopods.</title>
        <authorList>
            <person name="Viver T."/>
        </authorList>
    </citation>
    <scope>NUCLEOTIDE SEQUENCE [LARGE SCALE GENOMIC DNA]</scope>
    <source>
        <strain evidence="12 13">PE</strain>
    </source>
</reference>
<keyword evidence="8 10" id="KW-0472">Membrane</keyword>
<comment type="caution">
    <text evidence="12">The sequence shown here is derived from an EMBL/GenBank/DDBJ whole genome shotgun (WGS) entry which is preliminary data.</text>
</comment>
<dbReference type="PROSITE" id="PS50928">
    <property type="entry name" value="ABC_TM1"/>
    <property type="match status" value="1"/>
</dbReference>
<dbReference type="OrthoDB" id="9788103at2"/>
<dbReference type="GO" id="GO:0005886">
    <property type="term" value="C:plasma membrane"/>
    <property type="evidence" value="ECO:0007669"/>
    <property type="project" value="UniProtKB-SubCell"/>
</dbReference>
<sequence>MNKIETLDGEYNLPILNKKWFNSISAEEYEKKSQKNMIYGKQSKVWKDVIKRFFKNKWNIVALSVLSLIILFLIFGGLLTRHPNSGAVSKSSLSHIKFLGPDFTTHTRKVTGTLSFIKNSVDGSIKYIPPTGGAKIGTLQGDNGIIISSVFDNADPLKPVWNIEYKNPNYVSTPLGTDSIGISVFSRLVASSRFSIGLAVLVTTIESIIGTTIGLYLGYNAGKWLDTYFMRIVEVFTTIPATLLITILIMILGRGFGSILLALIIIGWTAPVYVARMFTIKVKDSEFIKASQSIGATQNKIIFKHILPNVFGRVIVSFVHRIPAVIFIEAFLVFLGLKIGGDAHNTLGNLLEESRKIDAMTSNPYFLISAASVVLLFTLSLQIISNGLRDSFDAKVSS</sequence>
<dbReference type="InterPro" id="IPR035906">
    <property type="entry name" value="MetI-like_sf"/>
</dbReference>
<dbReference type="EMBL" id="PSZO01000007">
    <property type="protein sequence ID" value="TCG11418.1"/>
    <property type="molecule type" value="Genomic_DNA"/>
</dbReference>
<feature type="transmembrane region" description="Helical" evidence="10">
    <location>
        <begin position="194"/>
        <end position="217"/>
    </location>
</feature>
<dbReference type="Gene3D" id="1.10.3720.10">
    <property type="entry name" value="MetI-like"/>
    <property type="match status" value="1"/>
</dbReference>
<comment type="subcellular location">
    <subcellularLocation>
        <location evidence="1 10">Cell membrane</location>
        <topology evidence="1 10">Multi-pass membrane protein</topology>
    </subcellularLocation>
</comment>
<evidence type="ECO:0000256" key="2">
    <source>
        <dbReference type="ARBA" id="ARBA00022448"/>
    </source>
</evidence>
<dbReference type="AlphaFoldDB" id="A0A4V2NI87"/>
<feature type="transmembrane region" description="Helical" evidence="10">
    <location>
        <begin position="229"/>
        <end position="253"/>
    </location>
</feature>
<evidence type="ECO:0000313" key="12">
    <source>
        <dbReference type="EMBL" id="TCG11418.1"/>
    </source>
</evidence>
<dbReference type="InterPro" id="IPR050366">
    <property type="entry name" value="BP-dependent_transpt_permease"/>
</dbReference>
<dbReference type="GO" id="GO:0055085">
    <property type="term" value="P:transmembrane transport"/>
    <property type="evidence" value="ECO:0007669"/>
    <property type="project" value="InterPro"/>
</dbReference>
<evidence type="ECO:0000313" key="13">
    <source>
        <dbReference type="Proteomes" id="UP000294192"/>
    </source>
</evidence>
<evidence type="ECO:0000259" key="11">
    <source>
        <dbReference type="PROSITE" id="PS50928"/>
    </source>
</evidence>
<evidence type="ECO:0000256" key="10">
    <source>
        <dbReference type="RuleBase" id="RU363032"/>
    </source>
</evidence>
<dbReference type="GO" id="GO:0015031">
    <property type="term" value="P:protein transport"/>
    <property type="evidence" value="ECO:0007669"/>
    <property type="project" value="UniProtKB-KW"/>
</dbReference>
<evidence type="ECO:0000256" key="4">
    <source>
        <dbReference type="ARBA" id="ARBA00022692"/>
    </source>
</evidence>
<dbReference type="Pfam" id="PF00528">
    <property type="entry name" value="BPD_transp_1"/>
    <property type="match status" value="1"/>
</dbReference>
<evidence type="ECO:0000256" key="9">
    <source>
        <dbReference type="ARBA" id="ARBA00024202"/>
    </source>
</evidence>
<dbReference type="PANTHER" id="PTHR43386">
    <property type="entry name" value="OLIGOPEPTIDE TRANSPORT SYSTEM PERMEASE PROTEIN APPC"/>
    <property type="match status" value="1"/>
</dbReference>
<keyword evidence="6" id="KW-0653">Protein transport</keyword>
<feature type="transmembrane region" description="Helical" evidence="10">
    <location>
        <begin position="60"/>
        <end position="79"/>
    </location>
</feature>
<protein>
    <recommendedName>
        <fullName evidence="11">ABC transmembrane type-1 domain-containing protein</fullName>
    </recommendedName>
</protein>
<proteinExistence type="inferred from homology"/>
<evidence type="ECO:0000256" key="8">
    <source>
        <dbReference type="ARBA" id="ARBA00023136"/>
    </source>
</evidence>
<gene>
    <name evidence="12" type="ORF">C4B24_01965</name>
</gene>
<evidence type="ECO:0000256" key="5">
    <source>
        <dbReference type="ARBA" id="ARBA00022856"/>
    </source>
</evidence>
<feature type="transmembrane region" description="Helical" evidence="10">
    <location>
        <begin position="259"/>
        <end position="279"/>
    </location>
</feature>
<evidence type="ECO:0000256" key="1">
    <source>
        <dbReference type="ARBA" id="ARBA00004651"/>
    </source>
</evidence>
<keyword evidence="3" id="KW-1003">Cell membrane</keyword>
<comment type="similarity">
    <text evidence="9">Belongs to the binding-protein-dependent transport system permease family. OppBC subfamily.</text>
</comment>
<accession>A0A4V2NI87</accession>